<protein>
    <submittedName>
        <fullName evidence="2">DNA binding protein with helix-turn-helix domain</fullName>
    </submittedName>
</protein>
<gene>
    <name evidence="2" type="ORF">TL08_09505</name>
</gene>
<dbReference type="AlphaFoldDB" id="A0AAC9MYB3"/>
<dbReference type="PROSITE" id="PS50943">
    <property type="entry name" value="HTH_CROC1"/>
    <property type="match status" value="1"/>
</dbReference>
<dbReference type="InterPro" id="IPR043917">
    <property type="entry name" value="DUF5753"/>
</dbReference>
<dbReference type="SMART" id="SM00530">
    <property type="entry name" value="HTH_XRE"/>
    <property type="match status" value="1"/>
</dbReference>
<evidence type="ECO:0000313" key="2">
    <source>
        <dbReference type="EMBL" id="AOS62716.1"/>
    </source>
</evidence>
<reference evidence="3" key="1">
    <citation type="submission" date="2016-03" db="EMBL/GenBank/DDBJ databases">
        <title>Complete genome sequence of the type strain Actinoalloteichus hymeniacidonis DSM 45092.</title>
        <authorList>
            <person name="Schaffert L."/>
            <person name="Albersmeier A."/>
            <person name="Winkler A."/>
            <person name="Kalinowski J."/>
            <person name="Zotchev S."/>
            <person name="Ruckert C."/>
        </authorList>
    </citation>
    <scope>NUCLEOTIDE SEQUENCE [LARGE SCALE GENOMIC DNA]</scope>
    <source>
        <strain evidence="3">HPA177(T) (DSM 45092(T))</strain>
    </source>
</reference>
<dbReference type="Gene3D" id="1.10.260.40">
    <property type="entry name" value="lambda repressor-like DNA-binding domains"/>
    <property type="match status" value="1"/>
</dbReference>
<dbReference type="KEGG" id="ahm:TL08_09505"/>
<dbReference type="Pfam" id="PF19054">
    <property type="entry name" value="DUF5753"/>
    <property type="match status" value="1"/>
</dbReference>
<accession>A0AAC9MYB3</accession>
<organism evidence="2 3">
    <name type="scientific">Actinoalloteichus hymeniacidonis</name>
    <dbReference type="NCBI Taxonomy" id="340345"/>
    <lineage>
        <taxon>Bacteria</taxon>
        <taxon>Bacillati</taxon>
        <taxon>Actinomycetota</taxon>
        <taxon>Actinomycetes</taxon>
        <taxon>Pseudonocardiales</taxon>
        <taxon>Pseudonocardiaceae</taxon>
        <taxon>Actinoalloteichus</taxon>
    </lineage>
</organism>
<dbReference type="GO" id="GO:0003677">
    <property type="term" value="F:DNA binding"/>
    <property type="evidence" value="ECO:0007669"/>
    <property type="project" value="InterPro"/>
</dbReference>
<evidence type="ECO:0000313" key="3">
    <source>
        <dbReference type="Proteomes" id="UP000095210"/>
    </source>
</evidence>
<proteinExistence type="predicted"/>
<dbReference type="Pfam" id="PF13560">
    <property type="entry name" value="HTH_31"/>
    <property type="match status" value="1"/>
</dbReference>
<dbReference type="RefSeq" id="WP_069848219.1">
    <property type="nucleotide sequence ID" value="NZ_CP014859.1"/>
</dbReference>
<dbReference type="Proteomes" id="UP000095210">
    <property type="component" value="Chromosome"/>
</dbReference>
<dbReference type="SUPFAM" id="SSF47413">
    <property type="entry name" value="lambda repressor-like DNA-binding domains"/>
    <property type="match status" value="1"/>
</dbReference>
<feature type="domain" description="HTH cro/C1-type" evidence="1">
    <location>
        <begin position="15"/>
        <end position="69"/>
    </location>
</feature>
<dbReference type="CDD" id="cd00093">
    <property type="entry name" value="HTH_XRE"/>
    <property type="match status" value="1"/>
</dbReference>
<sequence>MSGPTLRRRQLGAALRELRLVRGISVPEASQQTGLPAATVSRIENGVRRVWPGDVRMLLSGYGVEAAEANRVIELAVEADRPVRWECNSPALDQAGSYHLEWENTATELRSWHPEMLPPAVHTDGYLRATRAAQRPGSTPEQLDEAVALGRARRAAFSDNGTRLVSIIGEGALRRLVGGTREMRDQLDWLLVVGQQRTVSIQVLPFSSGAHSAMESAFDLMSFDDAPGNGAVRLAGPRAVQILERNEDLEHYASMFDLLSWQALSTSESARFIESVTAELC</sequence>
<dbReference type="EMBL" id="CP014859">
    <property type="protein sequence ID" value="AOS62716.1"/>
    <property type="molecule type" value="Genomic_DNA"/>
</dbReference>
<dbReference type="InterPro" id="IPR010982">
    <property type="entry name" value="Lambda_DNA-bd_dom_sf"/>
</dbReference>
<name>A0AAC9MYB3_9PSEU</name>
<evidence type="ECO:0000259" key="1">
    <source>
        <dbReference type="PROSITE" id="PS50943"/>
    </source>
</evidence>
<keyword evidence="3" id="KW-1185">Reference proteome</keyword>
<dbReference type="InterPro" id="IPR001387">
    <property type="entry name" value="Cro/C1-type_HTH"/>
</dbReference>